<dbReference type="GO" id="GO:1990281">
    <property type="term" value="C:efflux pump complex"/>
    <property type="evidence" value="ECO:0007669"/>
    <property type="project" value="TreeGrafter"/>
</dbReference>
<dbReference type="SUPFAM" id="SSF111369">
    <property type="entry name" value="HlyD-like secretion proteins"/>
    <property type="match status" value="1"/>
</dbReference>
<feature type="domain" description="CusB-like beta-barrel" evidence="4">
    <location>
        <begin position="198"/>
        <end position="265"/>
    </location>
</feature>
<dbReference type="Pfam" id="PF25973">
    <property type="entry name" value="BSH_CzcB"/>
    <property type="match status" value="1"/>
</dbReference>
<dbReference type="InterPro" id="IPR058792">
    <property type="entry name" value="Beta-barrel_RND_2"/>
</dbReference>
<feature type="signal peptide" evidence="3">
    <location>
        <begin position="1"/>
        <end position="24"/>
    </location>
</feature>
<feature type="chain" id="PRO_5031087411" evidence="3">
    <location>
        <begin position="25"/>
        <end position="346"/>
    </location>
</feature>
<dbReference type="InterPro" id="IPR058647">
    <property type="entry name" value="BSH_CzcB-like"/>
</dbReference>
<feature type="coiled-coil region" evidence="2">
    <location>
        <begin position="100"/>
        <end position="134"/>
    </location>
</feature>
<dbReference type="PANTHER" id="PTHR30469">
    <property type="entry name" value="MULTIDRUG RESISTANCE PROTEIN MDTA"/>
    <property type="match status" value="1"/>
</dbReference>
<dbReference type="Gene3D" id="2.40.420.20">
    <property type="match status" value="1"/>
</dbReference>
<feature type="domain" description="CzcB-like barrel-sandwich hybrid" evidence="5">
    <location>
        <begin position="63"/>
        <end position="183"/>
    </location>
</feature>
<dbReference type="Gene3D" id="2.40.30.170">
    <property type="match status" value="1"/>
</dbReference>
<dbReference type="PROSITE" id="PS51257">
    <property type="entry name" value="PROKAR_LIPOPROTEIN"/>
    <property type="match status" value="1"/>
</dbReference>
<dbReference type="AlphaFoldDB" id="A0A7V1LJY9"/>
<accession>A0A7V1LJY9</accession>
<reference evidence="6" key="1">
    <citation type="journal article" date="2020" name="mSystems">
        <title>Genome- and Community-Level Interaction Insights into Carbon Utilization and Element Cycling Functions of Hydrothermarchaeota in Hydrothermal Sediment.</title>
        <authorList>
            <person name="Zhou Z."/>
            <person name="Liu Y."/>
            <person name="Xu W."/>
            <person name="Pan J."/>
            <person name="Luo Z.H."/>
            <person name="Li M."/>
        </authorList>
    </citation>
    <scope>NUCLEOTIDE SEQUENCE [LARGE SCALE GENOMIC DNA]</scope>
    <source>
        <strain evidence="6">HyVt-456</strain>
    </source>
</reference>
<keyword evidence="3" id="KW-0732">Signal</keyword>
<dbReference type="NCBIfam" id="TIGR01730">
    <property type="entry name" value="RND_mfp"/>
    <property type="match status" value="1"/>
</dbReference>
<comment type="caution">
    <text evidence="6">The sequence shown here is derived from an EMBL/GenBank/DDBJ whole genome shotgun (WGS) entry which is preliminary data.</text>
</comment>
<dbReference type="Pfam" id="PF25954">
    <property type="entry name" value="Beta-barrel_RND_2"/>
    <property type="match status" value="1"/>
</dbReference>
<dbReference type="Gene3D" id="1.10.287.470">
    <property type="entry name" value="Helix hairpin bin"/>
    <property type="match status" value="1"/>
</dbReference>
<protein>
    <submittedName>
        <fullName evidence="6">Efflux RND transporter periplasmic adaptor subunit</fullName>
    </submittedName>
</protein>
<dbReference type="EMBL" id="DRLD01000038">
    <property type="protein sequence ID" value="HED09318.1"/>
    <property type="molecule type" value="Genomic_DNA"/>
</dbReference>
<name>A0A7V1LJY9_CALAY</name>
<evidence type="ECO:0000256" key="1">
    <source>
        <dbReference type="ARBA" id="ARBA00009477"/>
    </source>
</evidence>
<keyword evidence="2" id="KW-0175">Coiled coil</keyword>
<dbReference type="Gene3D" id="2.40.50.100">
    <property type="match status" value="1"/>
</dbReference>
<dbReference type="InterPro" id="IPR006143">
    <property type="entry name" value="RND_pump_MFP"/>
</dbReference>
<comment type="similarity">
    <text evidence="1">Belongs to the membrane fusion protein (MFP) (TC 8.A.1) family.</text>
</comment>
<evidence type="ECO:0000259" key="5">
    <source>
        <dbReference type="Pfam" id="PF25973"/>
    </source>
</evidence>
<evidence type="ECO:0000259" key="4">
    <source>
        <dbReference type="Pfam" id="PF25954"/>
    </source>
</evidence>
<evidence type="ECO:0000313" key="6">
    <source>
        <dbReference type="EMBL" id="HED09318.1"/>
    </source>
</evidence>
<evidence type="ECO:0000256" key="3">
    <source>
        <dbReference type="SAM" id="SignalP"/>
    </source>
</evidence>
<organism evidence="6">
    <name type="scientific">Caldithrix abyssi</name>
    <dbReference type="NCBI Taxonomy" id="187145"/>
    <lineage>
        <taxon>Bacteria</taxon>
        <taxon>Pseudomonadati</taxon>
        <taxon>Calditrichota</taxon>
        <taxon>Calditrichia</taxon>
        <taxon>Calditrichales</taxon>
        <taxon>Calditrichaceae</taxon>
        <taxon>Caldithrix</taxon>
    </lineage>
</organism>
<dbReference type="Proteomes" id="UP000886005">
    <property type="component" value="Unassembled WGS sequence"/>
</dbReference>
<sequence>MRRIILLILPVAALALLYSCATQAQEKPETSAMPVTLVTVRQENIQRPILASGVLAAAREVALSFKTGGIIETFFTDEGRAFKKGDLLARLDTRELRAYSEQARAARDKARRDLNRAEKLYADSAATLEQLQNARSAFMAAQAGYDAVMFNLEKAQIRAPFDGLVLKRTMEAGEMSGPGTPVLIVGNQPQQAVIRTALSDRDVLRLALGNRAEARFDAWPGRVFNGHVSRLAGTALPGSGVFEIEITLDAAEQKLLSGFVASLKIFPGQEEKLVTIPAVALSEAGGRKGYVFIYNPGTETVSRQAVEVAHILDTRIALSRGLEPGQRIVERGSAYLSDGQRVSLHP</sequence>
<dbReference type="PANTHER" id="PTHR30469:SF15">
    <property type="entry name" value="HLYD FAMILY OF SECRETION PROTEINS"/>
    <property type="match status" value="1"/>
</dbReference>
<gene>
    <name evidence="6" type="ORF">ENJ10_01385</name>
</gene>
<proteinExistence type="inferred from homology"/>
<dbReference type="GO" id="GO:0015562">
    <property type="term" value="F:efflux transmembrane transporter activity"/>
    <property type="evidence" value="ECO:0007669"/>
    <property type="project" value="TreeGrafter"/>
</dbReference>
<evidence type="ECO:0000256" key="2">
    <source>
        <dbReference type="SAM" id="Coils"/>
    </source>
</evidence>